<accession>A0A543GCR7</accession>
<feature type="compositionally biased region" description="Polar residues" evidence="2">
    <location>
        <begin position="228"/>
        <end position="239"/>
    </location>
</feature>
<feature type="coiled-coil region" evidence="1">
    <location>
        <begin position="52"/>
        <end position="106"/>
    </location>
</feature>
<evidence type="ECO:0000256" key="1">
    <source>
        <dbReference type="SAM" id="Coils"/>
    </source>
</evidence>
<keyword evidence="4" id="KW-1185">Reference proteome</keyword>
<dbReference type="EMBL" id="VFPH01000001">
    <property type="protein sequence ID" value="TQM43887.1"/>
    <property type="molecule type" value="Genomic_DNA"/>
</dbReference>
<evidence type="ECO:0000313" key="3">
    <source>
        <dbReference type="EMBL" id="TQM43887.1"/>
    </source>
</evidence>
<evidence type="ECO:0000313" key="4">
    <source>
        <dbReference type="Proteomes" id="UP000319818"/>
    </source>
</evidence>
<dbReference type="Proteomes" id="UP000319818">
    <property type="component" value="Unassembled WGS sequence"/>
</dbReference>
<dbReference type="AlphaFoldDB" id="A0A543GCR7"/>
<name>A0A543GCR7_9PSEU</name>
<feature type="region of interest" description="Disordered" evidence="2">
    <location>
        <begin position="228"/>
        <end position="262"/>
    </location>
</feature>
<organism evidence="3 4">
    <name type="scientific">Pseudonocardia cypriaca</name>
    <dbReference type="NCBI Taxonomy" id="882449"/>
    <lineage>
        <taxon>Bacteria</taxon>
        <taxon>Bacillati</taxon>
        <taxon>Actinomycetota</taxon>
        <taxon>Actinomycetes</taxon>
        <taxon>Pseudonocardiales</taxon>
        <taxon>Pseudonocardiaceae</taxon>
        <taxon>Pseudonocardia</taxon>
    </lineage>
</organism>
<proteinExistence type="predicted"/>
<evidence type="ECO:0000256" key="2">
    <source>
        <dbReference type="SAM" id="MobiDB-lite"/>
    </source>
</evidence>
<protein>
    <submittedName>
        <fullName evidence="3">Uncharacterized protein</fullName>
    </submittedName>
</protein>
<sequence length="262" mass="28005">MRDCRITRSSYNGGSHALLGRSKCRASSLSSSKTSVVATLGSQPTAAASIDVSAAKARRREAEQRLQRFQDAIAASVDPMALVEPMNLAQADKAAAQAEIDAALKQAKPLDSAEIYAMIDSLGDVGATLPDARPTALARLYKELNVSAVYHQTSGPWMSRPGPVWTVRVSEGELRTNHTPRAAVSSGGAIALPTRKVRTGVDDRHRQQRPSTARWILLVSPLLDRPSASPSTASCSIRSAAQPAFSGPRQRADGPGHHWSRH</sequence>
<comment type="caution">
    <text evidence="3">The sequence shown here is derived from an EMBL/GenBank/DDBJ whole genome shotgun (WGS) entry which is preliminary data.</text>
</comment>
<keyword evidence="1" id="KW-0175">Coiled coil</keyword>
<reference evidence="3 4" key="1">
    <citation type="submission" date="2019-06" db="EMBL/GenBank/DDBJ databases">
        <title>Sequencing the genomes of 1000 actinobacteria strains.</title>
        <authorList>
            <person name="Klenk H.-P."/>
        </authorList>
    </citation>
    <scope>NUCLEOTIDE SEQUENCE [LARGE SCALE GENOMIC DNA]</scope>
    <source>
        <strain evidence="3 4">DSM 45511</strain>
    </source>
</reference>
<gene>
    <name evidence="3" type="ORF">FB388_1241</name>
</gene>